<dbReference type="InterPro" id="IPR050535">
    <property type="entry name" value="DNA_Repair-Maintenance_Comp"/>
</dbReference>
<reference evidence="3" key="1">
    <citation type="submission" date="2020-10" db="EMBL/GenBank/DDBJ databases">
        <authorList>
            <person name="Gilroy R."/>
        </authorList>
    </citation>
    <scope>NUCLEOTIDE SEQUENCE</scope>
    <source>
        <strain evidence="3">CHK195-15760</strain>
    </source>
</reference>
<dbReference type="Pfam" id="PF00149">
    <property type="entry name" value="Metallophos"/>
    <property type="match status" value="1"/>
</dbReference>
<dbReference type="CDD" id="cd00840">
    <property type="entry name" value="MPP_Mre11_N"/>
    <property type="match status" value="1"/>
</dbReference>
<evidence type="ECO:0000313" key="4">
    <source>
        <dbReference type="Proteomes" id="UP000824093"/>
    </source>
</evidence>
<sequence>MKFVHIADMHLDCPFRSLNQIEGLSNIRRLEQRQILKEIIEYIKENQIPYFIIAGDLYEHEYVKYSTISYLNNLFQMIPNTKILIVPGNHDPYLKNSYYSTFKWSSNVFIFHQDQTIIEEQEVTFYGYGFHDFYCKNSEIEKMKIENRDKINILITHGSLDGASDEDRQYNPISSKVLKNIGFDYVALGHIHKNNYGTSERIIYPGSPISLGFDELGKHGMIVGEITKDSLKTAFIPLDKREFVEKEMKIDSILSEEELIEKINEVEIEECELCKLILSGKRNFEINISSLYPLITNKHILKIKDQTKQRYNLEELAKEKSLKGFFVKNMLEKMQQENIEKEIIEKSIEIGLDALEKG</sequence>
<dbReference type="InterPro" id="IPR041796">
    <property type="entry name" value="Mre11_N"/>
</dbReference>
<keyword evidence="1" id="KW-0378">Hydrolase</keyword>
<dbReference type="InterPro" id="IPR029052">
    <property type="entry name" value="Metallo-depent_PP-like"/>
</dbReference>
<dbReference type="GO" id="GO:0004527">
    <property type="term" value="F:exonuclease activity"/>
    <property type="evidence" value="ECO:0007669"/>
    <property type="project" value="UniProtKB-KW"/>
</dbReference>
<accession>A0A9D1S9Z5</accession>
<dbReference type="PANTHER" id="PTHR30337">
    <property type="entry name" value="COMPONENT OF ATP-DEPENDENT DSDNA EXONUCLEASE"/>
    <property type="match status" value="1"/>
</dbReference>
<protein>
    <submittedName>
        <fullName evidence="3">DNA repair exonuclease</fullName>
    </submittedName>
</protein>
<evidence type="ECO:0000313" key="3">
    <source>
        <dbReference type="EMBL" id="HIU52340.1"/>
    </source>
</evidence>
<evidence type="ECO:0000256" key="1">
    <source>
        <dbReference type="ARBA" id="ARBA00022801"/>
    </source>
</evidence>
<dbReference type="InterPro" id="IPR004843">
    <property type="entry name" value="Calcineurin-like_PHP"/>
</dbReference>
<evidence type="ECO:0000259" key="2">
    <source>
        <dbReference type="Pfam" id="PF00149"/>
    </source>
</evidence>
<dbReference type="Proteomes" id="UP000824093">
    <property type="component" value="Unassembled WGS sequence"/>
</dbReference>
<name>A0A9D1S9Z5_9FIRM</name>
<proteinExistence type="predicted"/>
<feature type="domain" description="Calcineurin-like phosphoesterase" evidence="2">
    <location>
        <begin position="1"/>
        <end position="193"/>
    </location>
</feature>
<dbReference type="Gene3D" id="3.60.21.10">
    <property type="match status" value="1"/>
</dbReference>
<gene>
    <name evidence="3" type="ORF">IAB70_07005</name>
</gene>
<keyword evidence="3" id="KW-0540">Nuclease</keyword>
<dbReference type="SUPFAM" id="SSF56300">
    <property type="entry name" value="Metallo-dependent phosphatases"/>
    <property type="match status" value="1"/>
</dbReference>
<organism evidence="3 4">
    <name type="scientific">Candidatus Merdicola faecigallinarum</name>
    <dbReference type="NCBI Taxonomy" id="2840862"/>
    <lineage>
        <taxon>Bacteria</taxon>
        <taxon>Bacillati</taxon>
        <taxon>Bacillota</taxon>
        <taxon>Clostridia</taxon>
        <taxon>Candidatus Merdicola</taxon>
    </lineage>
</organism>
<dbReference type="EMBL" id="DVNH01000053">
    <property type="protein sequence ID" value="HIU52340.1"/>
    <property type="molecule type" value="Genomic_DNA"/>
</dbReference>
<reference evidence="3" key="2">
    <citation type="journal article" date="2021" name="PeerJ">
        <title>Extensive microbial diversity within the chicken gut microbiome revealed by metagenomics and culture.</title>
        <authorList>
            <person name="Gilroy R."/>
            <person name="Ravi A."/>
            <person name="Getino M."/>
            <person name="Pursley I."/>
            <person name="Horton D.L."/>
            <person name="Alikhan N.F."/>
            <person name="Baker D."/>
            <person name="Gharbi K."/>
            <person name="Hall N."/>
            <person name="Watson M."/>
            <person name="Adriaenssens E.M."/>
            <person name="Foster-Nyarko E."/>
            <person name="Jarju S."/>
            <person name="Secka A."/>
            <person name="Antonio M."/>
            <person name="Oren A."/>
            <person name="Chaudhuri R.R."/>
            <person name="La Ragione R."/>
            <person name="Hildebrand F."/>
            <person name="Pallen M.J."/>
        </authorList>
    </citation>
    <scope>NUCLEOTIDE SEQUENCE</scope>
    <source>
        <strain evidence="3">CHK195-15760</strain>
    </source>
</reference>
<keyword evidence="3" id="KW-0269">Exonuclease</keyword>
<comment type="caution">
    <text evidence="3">The sequence shown here is derived from an EMBL/GenBank/DDBJ whole genome shotgun (WGS) entry which is preliminary data.</text>
</comment>
<dbReference type="AlphaFoldDB" id="A0A9D1S9Z5"/>